<keyword evidence="2" id="KW-1185">Reference proteome</keyword>
<dbReference type="SUPFAM" id="SSF47240">
    <property type="entry name" value="Ferritin-like"/>
    <property type="match status" value="1"/>
</dbReference>
<dbReference type="InterPro" id="IPR009078">
    <property type="entry name" value="Ferritin-like_SF"/>
</dbReference>
<reference evidence="2" key="2">
    <citation type="submission" date="2023-07" db="EMBL/GenBank/DDBJ databases">
        <title>Shewanella mangrovi sp. nov., an acetaldehyde- degrading bacterium isolated from mangrove sediment.</title>
        <authorList>
            <person name="Liu Y."/>
        </authorList>
    </citation>
    <scope>NUCLEOTIDE SEQUENCE [LARGE SCALE GENOMIC DNA]</scope>
    <source>
        <strain evidence="2">C32</strain>
    </source>
</reference>
<accession>A0ABT2FL79</accession>
<dbReference type="RefSeq" id="WP_238896552.1">
    <property type="nucleotide sequence ID" value="NZ_JAKOGG010000007.1"/>
</dbReference>
<organism evidence="1 2">
    <name type="scientific">Shewanella electrica</name>
    <dbReference type="NCBI Taxonomy" id="515560"/>
    <lineage>
        <taxon>Bacteria</taxon>
        <taxon>Pseudomonadati</taxon>
        <taxon>Pseudomonadota</taxon>
        <taxon>Gammaproteobacteria</taxon>
        <taxon>Alteromonadales</taxon>
        <taxon>Shewanellaceae</taxon>
        <taxon>Shewanella</taxon>
    </lineage>
</organism>
<protein>
    <recommendedName>
        <fullName evidence="3">ATPase</fullName>
    </recommendedName>
</protein>
<reference evidence="1 2" key="1">
    <citation type="submission" date="2022-02" db="EMBL/GenBank/DDBJ databases">
        <authorList>
            <person name="Zhuang L."/>
        </authorList>
    </citation>
    <scope>NUCLEOTIDE SEQUENCE [LARGE SCALE GENOMIC DNA]</scope>
    <source>
        <strain evidence="1 2">C32</strain>
    </source>
</reference>
<gene>
    <name evidence="1" type="ORF">L9G74_11565</name>
</gene>
<sequence length="151" mass="17771">MRIQQLRELLDFVAECHLDMAQLYHRLNDQADSTRTKMLLDYFEQHQKGVARHLEDYIEAAPKRVLESWYKDFVFEDFKTHCQNTMLPPSMTEDDVLELHLELDNLLIGLLEKTANSSSSAEVKSALEDLVRVQKIHQQRLVHSTMRMEDI</sequence>
<name>A0ABT2FL79_9GAMM</name>
<comment type="caution">
    <text evidence="1">The sequence shown here is derived from an EMBL/GenBank/DDBJ whole genome shotgun (WGS) entry which is preliminary data.</text>
</comment>
<dbReference type="Proteomes" id="UP001201549">
    <property type="component" value="Unassembled WGS sequence"/>
</dbReference>
<evidence type="ECO:0000313" key="1">
    <source>
        <dbReference type="EMBL" id="MCS4557081.1"/>
    </source>
</evidence>
<proteinExistence type="predicted"/>
<dbReference type="EMBL" id="JAKOGG010000007">
    <property type="protein sequence ID" value="MCS4557081.1"/>
    <property type="molecule type" value="Genomic_DNA"/>
</dbReference>
<evidence type="ECO:0008006" key="3">
    <source>
        <dbReference type="Google" id="ProtNLM"/>
    </source>
</evidence>
<evidence type="ECO:0000313" key="2">
    <source>
        <dbReference type="Proteomes" id="UP001201549"/>
    </source>
</evidence>